<sequence>MSCTGDGLTLSKLLQELANDTTRDRVAVGDLLQALGDRAIGALLFIFAFPNIFPVPPGTSAILGAPLVFLAAQLTFGMRPWLPGLISRRSMTRTDFHGVVKRVAPWLERAEKLLRPRVSVLTLPPLEYAVGLICLLLATVLVLPIPFGNMLPALSISLLALGLLERDGYAVVTGLIAAVLSAVLVSGVIWGIVKGIIYMLSDVWVF</sequence>
<keyword evidence="1" id="KW-0812">Transmembrane</keyword>
<proteinExistence type="predicted"/>
<dbReference type="InterPro" id="IPR010331">
    <property type="entry name" value="ExoD"/>
</dbReference>
<organism evidence="2 3">
    <name type="scientific">Massilia psychrophila</name>
    <dbReference type="NCBI Taxonomy" id="1603353"/>
    <lineage>
        <taxon>Bacteria</taxon>
        <taxon>Pseudomonadati</taxon>
        <taxon>Pseudomonadota</taxon>
        <taxon>Betaproteobacteria</taxon>
        <taxon>Burkholderiales</taxon>
        <taxon>Oxalobacteraceae</taxon>
        <taxon>Telluria group</taxon>
        <taxon>Massilia</taxon>
    </lineage>
</organism>
<feature type="transmembrane region" description="Helical" evidence="1">
    <location>
        <begin position="168"/>
        <end position="193"/>
    </location>
</feature>
<keyword evidence="1" id="KW-1133">Transmembrane helix</keyword>
<dbReference type="PANTHER" id="PTHR41795">
    <property type="entry name" value="EXOPOLYSACCHARIDE SYNTHESIS PROTEIN"/>
    <property type="match status" value="1"/>
</dbReference>
<evidence type="ECO:0000256" key="1">
    <source>
        <dbReference type="SAM" id="Phobius"/>
    </source>
</evidence>
<evidence type="ECO:0000313" key="2">
    <source>
        <dbReference type="EMBL" id="PIL39600.1"/>
    </source>
</evidence>
<keyword evidence="3" id="KW-1185">Reference proteome</keyword>
<dbReference type="RefSeq" id="WP_099916190.1">
    <property type="nucleotide sequence ID" value="NZ_BMHS01000009.1"/>
</dbReference>
<dbReference type="Pfam" id="PF06055">
    <property type="entry name" value="ExoD"/>
    <property type="match status" value="1"/>
</dbReference>
<dbReference type="OrthoDB" id="5966050at2"/>
<gene>
    <name evidence="2" type="ORF">CR103_11850</name>
</gene>
<dbReference type="PIRSF" id="PIRSF033239">
    <property type="entry name" value="ExoD"/>
    <property type="match status" value="1"/>
</dbReference>
<keyword evidence="1" id="KW-0472">Membrane</keyword>
<feature type="transmembrane region" description="Helical" evidence="1">
    <location>
        <begin position="126"/>
        <end position="148"/>
    </location>
</feature>
<name>A0A2G8T0M7_9BURK</name>
<comment type="caution">
    <text evidence="2">The sequence shown here is derived from an EMBL/GenBank/DDBJ whole genome shotgun (WGS) entry which is preliminary data.</text>
</comment>
<reference evidence="2 3" key="1">
    <citation type="submission" date="2017-10" db="EMBL/GenBank/DDBJ databases">
        <title>Massilia psychrophilum sp. nov., a novel purple-pigmented bacterium isolated from Tianshan glacier, Xinjiang Municipality, China.</title>
        <authorList>
            <person name="Wang H."/>
        </authorList>
    </citation>
    <scope>NUCLEOTIDE SEQUENCE [LARGE SCALE GENOMIC DNA]</scope>
    <source>
        <strain evidence="2 3">JCM 30813</strain>
    </source>
</reference>
<evidence type="ECO:0000313" key="3">
    <source>
        <dbReference type="Proteomes" id="UP000228593"/>
    </source>
</evidence>
<feature type="transmembrane region" description="Helical" evidence="1">
    <location>
        <begin position="59"/>
        <end position="82"/>
    </location>
</feature>
<dbReference type="EMBL" id="PDOB01000016">
    <property type="protein sequence ID" value="PIL39600.1"/>
    <property type="molecule type" value="Genomic_DNA"/>
</dbReference>
<accession>A0A2G8T0M7</accession>
<dbReference type="PANTHER" id="PTHR41795:SF1">
    <property type="entry name" value="EXOPOLYSACCHARIDE SYNTHESIS PROTEIN"/>
    <property type="match status" value="1"/>
</dbReference>
<dbReference type="Proteomes" id="UP000228593">
    <property type="component" value="Unassembled WGS sequence"/>
</dbReference>
<protein>
    <submittedName>
        <fullName evidence="2">ABC transporter permease</fullName>
    </submittedName>
</protein>
<dbReference type="AlphaFoldDB" id="A0A2G8T0M7"/>